<dbReference type="EMBL" id="CADCVW010000054">
    <property type="protein sequence ID" value="CAA9500551.1"/>
    <property type="molecule type" value="Genomic_DNA"/>
</dbReference>
<dbReference type="AlphaFoldDB" id="A0A6J4SPN4"/>
<feature type="active site" description="Proton acceptor" evidence="1">
    <location>
        <position position="38"/>
    </location>
</feature>
<accession>A0A6J4SPN4</accession>
<dbReference type="InterPro" id="IPR015124">
    <property type="entry name" value="Stf0"/>
</dbReference>
<name>A0A6J4SPN4_9SPHN</name>
<dbReference type="Gene3D" id="3.40.50.300">
    <property type="entry name" value="P-loop containing nucleotide triphosphate hydrolases"/>
    <property type="match status" value="1"/>
</dbReference>
<proteinExistence type="predicted"/>
<dbReference type="SUPFAM" id="SSF52540">
    <property type="entry name" value="P-loop containing nucleoside triphosphate hydrolases"/>
    <property type="match status" value="1"/>
</dbReference>
<dbReference type="GO" id="GO:0016740">
    <property type="term" value="F:transferase activity"/>
    <property type="evidence" value="ECO:0007669"/>
    <property type="project" value="InterPro"/>
</dbReference>
<evidence type="ECO:0000313" key="3">
    <source>
        <dbReference type="EMBL" id="CAA9500551.1"/>
    </source>
</evidence>
<protein>
    <recommendedName>
        <fullName evidence="2">Sulphotransferase Stf0 domain-containing protein</fullName>
    </recommendedName>
</protein>
<dbReference type="PIRSF" id="PIRSF021497">
    <property type="entry name" value="Sulphotransferase_Stf0"/>
    <property type="match status" value="1"/>
</dbReference>
<evidence type="ECO:0000256" key="1">
    <source>
        <dbReference type="PIRSR" id="PIRSR021497-1"/>
    </source>
</evidence>
<dbReference type="InterPro" id="IPR024628">
    <property type="entry name" value="Sulfotransferase_Stf0_dom"/>
</dbReference>
<reference evidence="3" key="1">
    <citation type="submission" date="2020-02" db="EMBL/GenBank/DDBJ databases">
        <authorList>
            <person name="Meier V. D."/>
        </authorList>
    </citation>
    <scope>NUCLEOTIDE SEQUENCE</scope>
    <source>
        <strain evidence="3">AVDCRST_MAG39</strain>
    </source>
</reference>
<dbReference type="InterPro" id="IPR027417">
    <property type="entry name" value="P-loop_NTPase"/>
</dbReference>
<evidence type="ECO:0000259" key="2">
    <source>
        <dbReference type="Pfam" id="PF09037"/>
    </source>
</evidence>
<gene>
    <name evidence="3" type="ORF">AVDCRST_MAG39-1383</name>
</gene>
<feature type="domain" description="Sulphotransferase Stf0" evidence="2">
    <location>
        <begin position="10"/>
        <end position="216"/>
    </location>
</feature>
<organism evidence="3">
    <name type="scientific">uncultured Sphingomonadaceae bacterium</name>
    <dbReference type="NCBI Taxonomy" id="169976"/>
    <lineage>
        <taxon>Bacteria</taxon>
        <taxon>Pseudomonadati</taxon>
        <taxon>Pseudomonadota</taxon>
        <taxon>Alphaproteobacteria</taxon>
        <taxon>Sphingomonadales</taxon>
        <taxon>Sphingomonadaceae</taxon>
        <taxon>environmental samples</taxon>
    </lineage>
</organism>
<sequence length="254" mass="29016">MPDAPLPRGYAICSEHRSGSTLLCRLLASTGKLGRPDEFFRHTEFSHRLEREPALLAEVRARASTPNGVYGIKLFTQQFDVTAKARWTERLPGLFFVHLERRDLLGQAISLARALQTEQYVAEEASRREPRYDRRLIARHLGRIADGHARWRRFFARNGIEPVWLVYEELVADPQAAVDAIARRAMLREPAPIAPGVLGMAVQRDRLSEEWRARFVAKAGDLGYLDHPLGRSRVWLRRLARDVGHRGRALSGRR</sequence>
<dbReference type="Pfam" id="PF09037">
    <property type="entry name" value="Sulphotransf"/>
    <property type="match status" value="1"/>
</dbReference>